<sequence length="155" mass="18342">MYVRSYGSIRRLAAPLQQSARRVYRRQDEKRVWTPRGELASFPPICAYQIHEGGAVDRSRHDGNENIFAWVCSTKTTKKRGSVGNESDGVRVRPRWRHIMSVQDRKDASQKEYQDKMYSEPKIDIQLATKVRTHEEMKKENCRMRRFTVYIFSTR</sequence>
<accession>A0A7S1BKN6</accession>
<protein>
    <submittedName>
        <fullName evidence="1">Uncharacterized protein</fullName>
    </submittedName>
</protein>
<reference evidence="1" key="1">
    <citation type="submission" date="2021-01" db="EMBL/GenBank/DDBJ databases">
        <authorList>
            <person name="Corre E."/>
            <person name="Pelletier E."/>
            <person name="Niang G."/>
            <person name="Scheremetjew M."/>
            <person name="Finn R."/>
            <person name="Kale V."/>
            <person name="Holt S."/>
            <person name="Cochrane G."/>
            <person name="Meng A."/>
            <person name="Brown T."/>
            <person name="Cohen L."/>
        </authorList>
    </citation>
    <scope>NUCLEOTIDE SEQUENCE</scope>
    <source>
        <strain evidence="1">308</strain>
    </source>
</reference>
<dbReference type="AlphaFoldDB" id="A0A7S1BKN6"/>
<name>A0A7S1BKN6_9STRA</name>
<evidence type="ECO:0000313" key="1">
    <source>
        <dbReference type="EMBL" id="CAD8890366.1"/>
    </source>
</evidence>
<gene>
    <name evidence="1" type="ORF">CHYS00102_LOCUS17571</name>
</gene>
<dbReference type="EMBL" id="HBFR01024527">
    <property type="protein sequence ID" value="CAD8890366.1"/>
    <property type="molecule type" value="Transcribed_RNA"/>
</dbReference>
<organism evidence="1">
    <name type="scientific">Corethron hystrix</name>
    <dbReference type="NCBI Taxonomy" id="216773"/>
    <lineage>
        <taxon>Eukaryota</taxon>
        <taxon>Sar</taxon>
        <taxon>Stramenopiles</taxon>
        <taxon>Ochrophyta</taxon>
        <taxon>Bacillariophyta</taxon>
        <taxon>Coscinodiscophyceae</taxon>
        <taxon>Corethrophycidae</taxon>
        <taxon>Corethrales</taxon>
        <taxon>Corethraceae</taxon>
        <taxon>Corethron</taxon>
    </lineage>
</organism>
<proteinExistence type="predicted"/>